<keyword evidence="4" id="KW-1185">Reference proteome</keyword>
<gene>
    <name evidence="3" type="ORF">E1757_33160</name>
</gene>
<dbReference type="InterPro" id="IPR052515">
    <property type="entry name" value="Gfo/Idh/MocA_Oxidoreductase"/>
</dbReference>
<evidence type="ECO:0000259" key="1">
    <source>
        <dbReference type="Pfam" id="PF01408"/>
    </source>
</evidence>
<dbReference type="Gene3D" id="3.30.360.10">
    <property type="entry name" value="Dihydrodipicolinate Reductase, domain 2"/>
    <property type="match status" value="1"/>
</dbReference>
<organism evidence="3 4">
    <name type="scientific">Paenibacillus piri</name>
    <dbReference type="NCBI Taxonomy" id="2547395"/>
    <lineage>
        <taxon>Bacteria</taxon>
        <taxon>Bacillati</taxon>
        <taxon>Bacillota</taxon>
        <taxon>Bacilli</taxon>
        <taxon>Bacillales</taxon>
        <taxon>Paenibacillaceae</taxon>
        <taxon>Paenibacillus</taxon>
    </lineage>
</organism>
<proteinExistence type="predicted"/>
<evidence type="ECO:0000259" key="2">
    <source>
        <dbReference type="Pfam" id="PF22725"/>
    </source>
</evidence>
<accession>A0A4R5K9W6</accession>
<dbReference type="Pfam" id="PF01408">
    <property type="entry name" value="GFO_IDH_MocA"/>
    <property type="match status" value="1"/>
</dbReference>
<reference evidence="3 4" key="1">
    <citation type="submission" date="2019-03" db="EMBL/GenBank/DDBJ databases">
        <title>This is whole genome sequence of Paenibacillus sp MS74 strain.</title>
        <authorList>
            <person name="Trinh H.N."/>
        </authorList>
    </citation>
    <scope>NUCLEOTIDE SEQUENCE [LARGE SCALE GENOMIC DNA]</scope>
    <source>
        <strain evidence="3 4">MS74</strain>
    </source>
</reference>
<dbReference type="Pfam" id="PF22725">
    <property type="entry name" value="GFO_IDH_MocA_C3"/>
    <property type="match status" value="1"/>
</dbReference>
<dbReference type="EMBL" id="SMRT01000029">
    <property type="protein sequence ID" value="TDF91228.1"/>
    <property type="molecule type" value="Genomic_DNA"/>
</dbReference>
<dbReference type="InterPro" id="IPR036291">
    <property type="entry name" value="NAD(P)-bd_dom_sf"/>
</dbReference>
<dbReference type="InterPro" id="IPR055170">
    <property type="entry name" value="GFO_IDH_MocA-like_dom"/>
</dbReference>
<dbReference type="OrthoDB" id="9815825at2"/>
<evidence type="ECO:0000313" key="3">
    <source>
        <dbReference type="EMBL" id="TDF91228.1"/>
    </source>
</evidence>
<dbReference type="SUPFAM" id="SSF51735">
    <property type="entry name" value="NAD(P)-binding Rossmann-fold domains"/>
    <property type="match status" value="1"/>
</dbReference>
<feature type="domain" description="GFO/IDH/MocA-like oxidoreductase" evidence="2">
    <location>
        <begin position="146"/>
        <end position="269"/>
    </location>
</feature>
<dbReference type="Gene3D" id="3.40.50.720">
    <property type="entry name" value="NAD(P)-binding Rossmann-like Domain"/>
    <property type="match status" value="1"/>
</dbReference>
<dbReference type="PANTHER" id="PTHR43249">
    <property type="entry name" value="UDP-N-ACETYL-2-AMINO-2-DEOXY-D-GLUCURONATE OXIDASE"/>
    <property type="match status" value="1"/>
</dbReference>
<dbReference type="GO" id="GO:0000166">
    <property type="term" value="F:nucleotide binding"/>
    <property type="evidence" value="ECO:0007669"/>
    <property type="project" value="InterPro"/>
</dbReference>
<dbReference type="SUPFAM" id="SSF55347">
    <property type="entry name" value="Glyceraldehyde-3-phosphate dehydrogenase-like, C-terminal domain"/>
    <property type="match status" value="1"/>
</dbReference>
<protein>
    <submittedName>
        <fullName evidence="3">Gfo/Idh/MocA family oxidoreductase</fullName>
    </submittedName>
</protein>
<feature type="domain" description="Gfo/Idh/MocA-like oxidoreductase N-terminal" evidence="1">
    <location>
        <begin position="21"/>
        <end position="135"/>
    </location>
</feature>
<sequence>MDEIKRGAERGTRVNKAVYGFAIVGSGAIGSFHAEQLKQVGGAKLIAVCDENPQRAGQFAERYSCSAYTSLNDMLQRDDIDIVNICTPSSLHGGQAIACAKAGKHVIVEKPMDITLATADSMIAACQEAGTKLSVVSQHRLDRSVAQVKQLIREGAFGKLVLAAGAVHWYRSQQYYDSSSWRGTWQWDGGGALMNQGIHIVDLLQYLMGPVESVQAQCRTLGHRNIEVEDTAAALLRFGSGAVGTLTATTSAYPGLNTRIELFGTKGSAIIENDSLVFCQYEEAAGDGTITDAVGSVQHRTSGANGASNPMSISGETHRLQFSDMIEAIEHDREPLVNGIEGRKPLEIILAVYESNRSGKPVLLQPTAGESA</sequence>
<name>A0A4R5K9W6_9BACL</name>
<dbReference type="PANTHER" id="PTHR43249:SF1">
    <property type="entry name" value="D-GLUCOSIDE 3-DEHYDROGENASE"/>
    <property type="match status" value="1"/>
</dbReference>
<dbReference type="InterPro" id="IPR000683">
    <property type="entry name" value="Gfo/Idh/MocA-like_OxRdtase_N"/>
</dbReference>
<comment type="caution">
    <text evidence="3">The sequence shown here is derived from an EMBL/GenBank/DDBJ whole genome shotgun (WGS) entry which is preliminary data.</text>
</comment>
<dbReference type="AlphaFoldDB" id="A0A4R5K9W6"/>
<dbReference type="Proteomes" id="UP000295636">
    <property type="component" value="Unassembled WGS sequence"/>
</dbReference>
<evidence type="ECO:0000313" key="4">
    <source>
        <dbReference type="Proteomes" id="UP000295636"/>
    </source>
</evidence>